<organism evidence="2 3">
    <name type="scientific">Thalassobacterium maritimum</name>
    <dbReference type="NCBI Taxonomy" id="3041265"/>
    <lineage>
        <taxon>Bacteria</taxon>
        <taxon>Pseudomonadati</taxon>
        <taxon>Verrucomicrobiota</taxon>
        <taxon>Opitutia</taxon>
        <taxon>Puniceicoccales</taxon>
        <taxon>Coraliomargaritaceae</taxon>
        <taxon>Thalassobacterium</taxon>
    </lineage>
</organism>
<comment type="caution">
    <text evidence="2">The sequence shown here is derived from an EMBL/GenBank/DDBJ whole genome shotgun (WGS) entry which is preliminary data.</text>
</comment>
<protein>
    <submittedName>
        <fullName evidence="2">Helix-turn-helix transcriptional regulator</fullName>
    </submittedName>
</protein>
<accession>A0ABU1APW9</accession>
<dbReference type="InterPro" id="IPR010982">
    <property type="entry name" value="Lambda_DNA-bd_dom_sf"/>
</dbReference>
<evidence type="ECO:0000313" key="3">
    <source>
        <dbReference type="Proteomes" id="UP001225316"/>
    </source>
</evidence>
<proteinExistence type="predicted"/>
<evidence type="ECO:0000259" key="1">
    <source>
        <dbReference type="PROSITE" id="PS50943"/>
    </source>
</evidence>
<dbReference type="Proteomes" id="UP001225316">
    <property type="component" value="Unassembled WGS sequence"/>
</dbReference>
<dbReference type="RefSeq" id="WP_308948230.1">
    <property type="nucleotide sequence ID" value="NZ_JARXHW010000002.1"/>
</dbReference>
<dbReference type="Gene3D" id="1.10.260.40">
    <property type="entry name" value="lambda repressor-like DNA-binding domains"/>
    <property type="match status" value="1"/>
</dbReference>
<dbReference type="InterPro" id="IPR001387">
    <property type="entry name" value="Cro/C1-type_HTH"/>
</dbReference>
<gene>
    <name evidence="2" type="ORF">QEH52_01765</name>
</gene>
<dbReference type="PROSITE" id="PS50943">
    <property type="entry name" value="HTH_CROC1"/>
    <property type="match status" value="1"/>
</dbReference>
<dbReference type="CDD" id="cd00093">
    <property type="entry name" value="HTH_XRE"/>
    <property type="match status" value="1"/>
</dbReference>
<reference evidence="2 3" key="1">
    <citation type="submission" date="2023-04" db="EMBL/GenBank/DDBJ databases">
        <title>A novel bacteria isolated from coastal sediment.</title>
        <authorList>
            <person name="Liu X.-J."/>
            <person name="Du Z.-J."/>
        </authorList>
    </citation>
    <scope>NUCLEOTIDE SEQUENCE [LARGE SCALE GENOMIC DNA]</scope>
    <source>
        <strain evidence="2 3">SDUM461003</strain>
    </source>
</reference>
<sequence>MSPVEYKANREQLRLTQAGLASRLGVTRETVVRRERGESRITDEAALAILHLLSASNT</sequence>
<dbReference type="SUPFAM" id="SSF47413">
    <property type="entry name" value="lambda repressor-like DNA-binding domains"/>
    <property type="match status" value="1"/>
</dbReference>
<evidence type="ECO:0000313" key="2">
    <source>
        <dbReference type="EMBL" id="MDQ8206219.1"/>
    </source>
</evidence>
<feature type="domain" description="HTH cro/C1-type" evidence="1">
    <location>
        <begin position="10"/>
        <end position="53"/>
    </location>
</feature>
<keyword evidence="3" id="KW-1185">Reference proteome</keyword>
<name>A0ABU1APW9_9BACT</name>
<dbReference type="EMBL" id="JARXHW010000002">
    <property type="protein sequence ID" value="MDQ8206219.1"/>
    <property type="molecule type" value="Genomic_DNA"/>
</dbReference>
<dbReference type="Pfam" id="PF01381">
    <property type="entry name" value="HTH_3"/>
    <property type="match status" value="1"/>
</dbReference>